<dbReference type="InterPro" id="IPR013785">
    <property type="entry name" value="Aldolase_TIM"/>
</dbReference>
<evidence type="ECO:0000256" key="1">
    <source>
        <dbReference type="ARBA" id="ARBA00000901"/>
    </source>
</evidence>
<dbReference type="GO" id="GO:0000162">
    <property type="term" value="P:L-tryptophan biosynthetic process"/>
    <property type="evidence" value="ECO:0007669"/>
    <property type="project" value="TreeGrafter"/>
</dbReference>
<dbReference type="InterPro" id="IPR044524">
    <property type="entry name" value="Isoase_HisA-like"/>
</dbReference>
<evidence type="ECO:0000256" key="6">
    <source>
        <dbReference type="ARBA" id="ARBA00022605"/>
    </source>
</evidence>
<evidence type="ECO:0000256" key="9">
    <source>
        <dbReference type="HAMAP-Rule" id="MF_01014"/>
    </source>
</evidence>
<dbReference type="CDD" id="cd04732">
    <property type="entry name" value="HisA"/>
    <property type="match status" value="1"/>
</dbReference>
<organism evidence="12 13">
    <name type="scientific">Rubricella aquisinus</name>
    <dbReference type="NCBI Taxonomy" id="2028108"/>
    <lineage>
        <taxon>Bacteria</taxon>
        <taxon>Pseudomonadati</taxon>
        <taxon>Pseudomonadota</taxon>
        <taxon>Alphaproteobacteria</taxon>
        <taxon>Rhodobacterales</taxon>
        <taxon>Paracoccaceae</taxon>
        <taxon>Rubricella</taxon>
    </lineage>
</organism>
<comment type="subcellular location">
    <subcellularLocation>
        <location evidence="2 9 11">Cytoplasm</location>
    </subcellularLocation>
</comment>
<dbReference type="EC" id="5.3.1.16" evidence="9 11"/>
<dbReference type="InterPro" id="IPR006062">
    <property type="entry name" value="His_biosynth"/>
</dbReference>
<feature type="active site" description="Proton donor" evidence="9">
    <location>
        <position position="129"/>
    </location>
</feature>
<comment type="catalytic activity">
    <reaction evidence="1 9 11">
        <text>1-(5-phospho-beta-D-ribosyl)-5-[(5-phospho-beta-D-ribosylamino)methylideneamino]imidazole-4-carboxamide = 5-[(5-phospho-1-deoxy-D-ribulos-1-ylimino)methylamino]-1-(5-phospho-beta-D-ribosyl)imidazole-4-carboxamide</text>
        <dbReference type="Rhea" id="RHEA:15469"/>
        <dbReference type="ChEBI" id="CHEBI:58435"/>
        <dbReference type="ChEBI" id="CHEBI:58525"/>
        <dbReference type="EC" id="5.3.1.16"/>
    </reaction>
</comment>
<sequence>MILYPAIDLKDGACVRLYKGEMDQVTVFNDDPAAQAKAFADAGCEWLHLVDLNGAFAGAPVNAAAVEGILAAVSVPAQLGGGIRDMATIDAWLGKGLARVILGTVAVRNPALVKEAAKAFPGQVAVGIDARGGMVAVEGWAETTDMTALDLARQFEDAGVAAIIYTDIDRDGAMQGPNVEATAALARAVSIPVIASGGVSSMADLQALKDTGAPLNGAISGRALYDGAINVPDAVALLRG</sequence>
<keyword evidence="6 9" id="KW-0028">Amino-acid biosynthesis</keyword>
<gene>
    <name evidence="9" type="primary">hisA</name>
    <name evidence="12" type="ORF">FHS89_002823</name>
</gene>
<evidence type="ECO:0000313" key="12">
    <source>
        <dbReference type="EMBL" id="MBB5516781.1"/>
    </source>
</evidence>
<dbReference type="AlphaFoldDB" id="A0A840WQ19"/>
<evidence type="ECO:0000256" key="3">
    <source>
        <dbReference type="ARBA" id="ARBA00005133"/>
    </source>
</evidence>
<dbReference type="UniPathway" id="UPA00031">
    <property type="reaction ID" value="UER00009"/>
</dbReference>
<dbReference type="FunFam" id="3.20.20.70:FF:000009">
    <property type="entry name" value="1-(5-phosphoribosyl)-5-[(5-phosphoribosylamino)methylideneamino] imidazole-4-carboxamide isomerase"/>
    <property type="match status" value="1"/>
</dbReference>
<evidence type="ECO:0000256" key="4">
    <source>
        <dbReference type="ARBA" id="ARBA00009667"/>
    </source>
</evidence>
<dbReference type="HAMAP" id="MF_01014">
    <property type="entry name" value="HisA"/>
    <property type="match status" value="1"/>
</dbReference>
<dbReference type="Gene3D" id="3.20.20.70">
    <property type="entry name" value="Aldolase class I"/>
    <property type="match status" value="1"/>
</dbReference>
<dbReference type="RefSeq" id="WP_184012741.1">
    <property type="nucleotide sequence ID" value="NZ_JACIJS010000009.1"/>
</dbReference>
<evidence type="ECO:0000256" key="7">
    <source>
        <dbReference type="ARBA" id="ARBA00023102"/>
    </source>
</evidence>
<evidence type="ECO:0000313" key="13">
    <source>
        <dbReference type="Proteomes" id="UP000553766"/>
    </source>
</evidence>
<dbReference type="NCBIfam" id="TIGR00007">
    <property type="entry name" value="1-(5-phosphoribosyl)-5-[(5-phosphoribosylamino)methylideneamino]imidazole-4-carboxamide isomerase"/>
    <property type="match status" value="1"/>
</dbReference>
<dbReference type="Proteomes" id="UP000553766">
    <property type="component" value="Unassembled WGS sequence"/>
</dbReference>
<protein>
    <recommendedName>
        <fullName evidence="9 11">1-(5-phosphoribosyl)-5-[(5-phosphoribosylamino)methylideneamino] imidazole-4-carboxamide isomerase</fullName>
        <ecNumber evidence="9 11">5.3.1.16</ecNumber>
    </recommendedName>
    <alternativeName>
        <fullName evidence="9">Phosphoribosylformimino-5-aminoimidazole carboxamide ribotide isomerase</fullName>
    </alternativeName>
</protein>
<comment type="similarity">
    <text evidence="4 9 10">Belongs to the HisA/HisF family.</text>
</comment>
<keyword evidence="8 9" id="KW-0413">Isomerase</keyword>
<feature type="active site" description="Proton acceptor" evidence="9">
    <location>
        <position position="8"/>
    </location>
</feature>
<dbReference type="InterPro" id="IPR006063">
    <property type="entry name" value="HisA_bact_arch"/>
</dbReference>
<dbReference type="InterPro" id="IPR011060">
    <property type="entry name" value="RibuloseP-bd_barrel"/>
</dbReference>
<dbReference type="NCBIfam" id="NF010112">
    <property type="entry name" value="PRK13585.1"/>
    <property type="match status" value="1"/>
</dbReference>
<dbReference type="GO" id="GO:0005737">
    <property type="term" value="C:cytoplasm"/>
    <property type="evidence" value="ECO:0007669"/>
    <property type="project" value="UniProtKB-SubCell"/>
</dbReference>
<evidence type="ECO:0000256" key="5">
    <source>
        <dbReference type="ARBA" id="ARBA00022490"/>
    </source>
</evidence>
<keyword evidence="5 9" id="KW-0963">Cytoplasm</keyword>
<dbReference type="PANTHER" id="PTHR43090">
    <property type="entry name" value="1-(5-PHOSPHORIBOSYL)-5-[(5-PHOSPHORIBOSYLAMINO)METHYLIDENEAMINO] IMIDAZOLE-4-CARBOXAMIDE ISOMERASE"/>
    <property type="match status" value="1"/>
</dbReference>
<proteinExistence type="inferred from homology"/>
<dbReference type="SUPFAM" id="SSF51366">
    <property type="entry name" value="Ribulose-phoshate binding barrel"/>
    <property type="match status" value="1"/>
</dbReference>
<keyword evidence="13" id="KW-1185">Reference proteome</keyword>
<accession>A0A840WQ19</accession>
<reference evidence="12 13" key="1">
    <citation type="submission" date="2020-08" db="EMBL/GenBank/DDBJ databases">
        <title>Genomic Encyclopedia of Type Strains, Phase IV (KMG-IV): sequencing the most valuable type-strain genomes for metagenomic binning, comparative biology and taxonomic classification.</title>
        <authorList>
            <person name="Goeker M."/>
        </authorList>
    </citation>
    <scope>NUCLEOTIDE SEQUENCE [LARGE SCALE GENOMIC DNA]</scope>
    <source>
        <strain evidence="12 13">DSM 103377</strain>
    </source>
</reference>
<dbReference type="Pfam" id="PF00977">
    <property type="entry name" value="His_biosynth"/>
    <property type="match status" value="1"/>
</dbReference>
<dbReference type="GO" id="GO:0003949">
    <property type="term" value="F:1-(5-phosphoribosyl)-5-[(5-phosphoribosylamino)methylideneamino]imidazole-4-carboxamide isomerase activity"/>
    <property type="evidence" value="ECO:0007669"/>
    <property type="project" value="UniProtKB-UniRule"/>
</dbReference>
<evidence type="ECO:0000256" key="10">
    <source>
        <dbReference type="RuleBase" id="RU003657"/>
    </source>
</evidence>
<comment type="pathway">
    <text evidence="3 9 11">Amino-acid biosynthesis; L-histidine biosynthesis; L-histidine from 5-phospho-alpha-D-ribose 1-diphosphate: step 4/9.</text>
</comment>
<comment type="caution">
    <text evidence="12">The sequence shown here is derived from an EMBL/GenBank/DDBJ whole genome shotgun (WGS) entry which is preliminary data.</text>
</comment>
<dbReference type="InterPro" id="IPR023016">
    <property type="entry name" value="HisA/PriA"/>
</dbReference>
<dbReference type="PANTHER" id="PTHR43090:SF2">
    <property type="entry name" value="1-(5-PHOSPHORIBOSYL)-5-[(5-PHOSPHORIBOSYLAMINO)METHYLIDENEAMINO] IMIDAZOLE-4-CARBOXAMIDE ISOMERASE"/>
    <property type="match status" value="1"/>
</dbReference>
<keyword evidence="7 9" id="KW-0368">Histidine biosynthesis</keyword>
<name>A0A840WQ19_9RHOB</name>
<evidence type="ECO:0000256" key="8">
    <source>
        <dbReference type="ARBA" id="ARBA00023235"/>
    </source>
</evidence>
<dbReference type="GO" id="GO:0000105">
    <property type="term" value="P:L-histidine biosynthetic process"/>
    <property type="evidence" value="ECO:0007669"/>
    <property type="project" value="UniProtKB-UniRule"/>
</dbReference>
<dbReference type="EMBL" id="JACIJS010000009">
    <property type="protein sequence ID" value="MBB5516781.1"/>
    <property type="molecule type" value="Genomic_DNA"/>
</dbReference>
<evidence type="ECO:0000256" key="11">
    <source>
        <dbReference type="RuleBase" id="RU003658"/>
    </source>
</evidence>
<evidence type="ECO:0000256" key="2">
    <source>
        <dbReference type="ARBA" id="ARBA00004496"/>
    </source>
</evidence>